<dbReference type="Pfam" id="PF01261">
    <property type="entry name" value="AP_endonuc_2"/>
    <property type="match status" value="1"/>
</dbReference>
<protein>
    <submittedName>
        <fullName evidence="2">Sugar phosphate isomerase/epimerase</fullName>
    </submittedName>
</protein>
<reference evidence="2" key="2">
    <citation type="journal article" date="2021" name="PeerJ">
        <title>Extensive microbial diversity within the chicken gut microbiome revealed by metagenomics and culture.</title>
        <authorList>
            <person name="Gilroy R."/>
            <person name="Ravi A."/>
            <person name="Getino M."/>
            <person name="Pursley I."/>
            <person name="Horton D.L."/>
            <person name="Alikhan N.F."/>
            <person name="Baker D."/>
            <person name="Gharbi K."/>
            <person name="Hall N."/>
            <person name="Watson M."/>
            <person name="Adriaenssens E.M."/>
            <person name="Foster-Nyarko E."/>
            <person name="Jarju S."/>
            <person name="Secka A."/>
            <person name="Antonio M."/>
            <person name="Oren A."/>
            <person name="Chaudhuri R.R."/>
            <person name="La Ragione R."/>
            <person name="Hildebrand F."/>
            <person name="Pallen M.J."/>
        </authorList>
    </citation>
    <scope>NUCLEOTIDE SEQUENCE</scope>
    <source>
        <strain evidence="2">CHK199-13235</strain>
    </source>
</reference>
<dbReference type="InterPro" id="IPR036237">
    <property type="entry name" value="Xyl_isomerase-like_sf"/>
</dbReference>
<feature type="domain" description="Xylose isomerase-like TIM barrel" evidence="1">
    <location>
        <begin position="25"/>
        <end position="287"/>
    </location>
</feature>
<reference evidence="2" key="1">
    <citation type="submission" date="2020-10" db="EMBL/GenBank/DDBJ databases">
        <authorList>
            <person name="Gilroy R."/>
        </authorList>
    </citation>
    <scope>NUCLEOTIDE SEQUENCE</scope>
    <source>
        <strain evidence="2">CHK199-13235</strain>
    </source>
</reference>
<gene>
    <name evidence="2" type="ORF">IAB51_08310</name>
</gene>
<dbReference type="Gene3D" id="3.20.20.150">
    <property type="entry name" value="Divalent-metal-dependent TIM barrel enzymes"/>
    <property type="match status" value="1"/>
</dbReference>
<name>A0A9D1FMZ7_9FIRM</name>
<dbReference type="GO" id="GO:0016853">
    <property type="term" value="F:isomerase activity"/>
    <property type="evidence" value="ECO:0007669"/>
    <property type="project" value="UniProtKB-KW"/>
</dbReference>
<sequence>MKFGMSAYCLTPAMAAGRKTVYDVIDFAKEHGCEHIEFVPFHLPFVNDQELTLDEKLIDSVREKCADVGLEISTYSVNADLLKPDAEERRREIERVKRHIDAAARLGLKRMRYDTSSFRRPFSTNTVENFYKELPLMVEGIKELHEYTGERGIRTTLENHGFFVNGSDRILHLIQETGFDDIKMTLDVGNFQCVDEDSVAAVKKCLPYAEIIHLKDFYIRKKSQLPGQTEMFNCDNGSWFETMGGRMLRGSILGQGDLDIWEILRVIKASGFDGYMSLEFEGMEVCEQGTEISLAMARAIWAQV</sequence>
<proteinExistence type="predicted"/>
<evidence type="ECO:0000259" key="1">
    <source>
        <dbReference type="Pfam" id="PF01261"/>
    </source>
</evidence>
<dbReference type="AlphaFoldDB" id="A0A9D1FMZ7"/>
<comment type="caution">
    <text evidence="2">The sequence shown here is derived from an EMBL/GenBank/DDBJ whole genome shotgun (WGS) entry which is preliminary data.</text>
</comment>
<dbReference type="Proteomes" id="UP000824002">
    <property type="component" value="Unassembled WGS sequence"/>
</dbReference>
<dbReference type="SUPFAM" id="SSF51658">
    <property type="entry name" value="Xylose isomerase-like"/>
    <property type="match status" value="1"/>
</dbReference>
<organism evidence="2 3">
    <name type="scientific">Candidatus Merdivicinus excrementipullorum</name>
    <dbReference type="NCBI Taxonomy" id="2840867"/>
    <lineage>
        <taxon>Bacteria</taxon>
        <taxon>Bacillati</taxon>
        <taxon>Bacillota</taxon>
        <taxon>Clostridia</taxon>
        <taxon>Eubacteriales</taxon>
        <taxon>Oscillospiraceae</taxon>
        <taxon>Oscillospiraceae incertae sedis</taxon>
        <taxon>Candidatus Merdivicinus</taxon>
    </lineage>
</organism>
<evidence type="ECO:0000313" key="3">
    <source>
        <dbReference type="Proteomes" id="UP000824002"/>
    </source>
</evidence>
<dbReference type="EMBL" id="DVJP01000054">
    <property type="protein sequence ID" value="HIS76796.1"/>
    <property type="molecule type" value="Genomic_DNA"/>
</dbReference>
<dbReference type="InterPro" id="IPR050312">
    <property type="entry name" value="IolE/XylAMocC-like"/>
</dbReference>
<keyword evidence="2" id="KW-0413">Isomerase</keyword>
<dbReference type="PANTHER" id="PTHR12110:SF53">
    <property type="entry name" value="BLR5974 PROTEIN"/>
    <property type="match status" value="1"/>
</dbReference>
<accession>A0A9D1FMZ7</accession>
<dbReference type="PANTHER" id="PTHR12110">
    <property type="entry name" value="HYDROXYPYRUVATE ISOMERASE"/>
    <property type="match status" value="1"/>
</dbReference>
<dbReference type="InterPro" id="IPR013022">
    <property type="entry name" value="Xyl_isomerase-like_TIM-brl"/>
</dbReference>
<evidence type="ECO:0000313" key="2">
    <source>
        <dbReference type="EMBL" id="HIS76796.1"/>
    </source>
</evidence>